<organism evidence="1 2">
    <name type="scientific">Streptodolium elevatio</name>
    <dbReference type="NCBI Taxonomy" id="3157996"/>
    <lineage>
        <taxon>Bacteria</taxon>
        <taxon>Bacillati</taxon>
        <taxon>Actinomycetota</taxon>
        <taxon>Actinomycetes</taxon>
        <taxon>Kitasatosporales</taxon>
        <taxon>Streptomycetaceae</taxon>
        <taxon>Streptodolium</taxon>
    </lineage>
</organism>
<proteinExistence type="predicted"/>
<dbReference type="Proteomes" id="UP001551482">
    <property type="component" value="Unassembled WGS sequence"/>
</dbReference>
<gene>
    <name evidence="1" type="ORF">AB0C36_17440</name>
</gene>
<protein>
    <submittedName>
        <fullName evidence="1">Uncharacterized protein</fullName>
    </submittedName>
</protein>
<evidence type="ECO:0000313" key="1">
    <source>
        <dbReference type="EMBL" id="MEU8135292.1"/>
    </source>
</evidence>
<name>A0ABV3DJ92_9ACTN</name>
<accession>A0ABV3DJ92</accession>
<reference evidence="1 2" key="1">
    <citation type="submission" date="2024-06" db="EMBL/GenBank/DDBJ databases">
        <title>The Natural Products Discovery Center: Release of the First 8490 Sequenced Strains for Exploring Actinobacteria Biosynthetic Diversity.</title>
        <authorList>
            <person name="Kalkreuter E."/>
            <person name="Kautsar S.A."/>
            <person name="Yang D."/>
            <person name="Bader C.D."/>
            <person name="Teijaro C.N."/>
            <person name="Fluegel L."/>
            <person name="Davis C.M."/>
            <person name="Simpson J.R."/>
            <person name="Lauterbach L."/>
            <person name="Steele A.D."/>
            <person name="Gui C."/>
            <person name="Meng S."/>
            <person name="Li G."/>
            <person name="Viehrig K."/>
            <person name="Ye F."/>
            <person name="Su P."/>
            <person name="Kiefer A.F."/>
            <person name="Nichols A."/>
            <person name="Cepeda A.J."/>
            <person name="Yan W."/>
            <person name="Fan B."/>
            <person name="Jiang Y."/>
            <person name="Adhikari A."/>
            <person name="Zheng C.-J."/>
            <person name="Schuster L."/>
            <person name="Cowan T.M."/>
            <person name="Smanski M.J."/>
            <person name="Chevrette M.G."/>
            <person name="De Carvalho L.P.S."/>
            <person name="Shen B."/>
        </authorList>
    </citation>
    <scope>NUCLEOTIDE SEQUENCE [LARGE SCALE GENOMIC DNA]</scope>
    <source>
        <strain evidence="1 2">NPDC048946</strain>
    </source>
</reference>
<comment type="caution">
    <text evidence="1">The sequence shown here is derived from an EMBL/GenBank/DDBJ whole genome shotgun (WGS) entry which is preliminary data.</text>
</comment>
<dbReference type="EMBL" id="JBEZFP010000040">
    <property type="protein sequence ID" value="MEU8135292.1"/>
    <property type="molecule type" value="Genomic_DNA"/>
</dbReference>
<dbReference type="RefSeq" id="WP_358354911.1">
    <property type="nucleotide sequence ID" value="NZ_JBEZFP010000040.1"/>
</dbReference>
<keyword evidence="2" id="KW-1185">Reference proteome</keyword>
<evidence type="ECO:0000313" key="2">
    <source>
        <dbReference type="Proteomes" id="UP001551482"/>
    </source>
</evidence>
<sequence length="50" mass="5345">MVQTVPLGLPSSAETYVLDPAAPGTSAWCWAHEDVGTCVSAVMPRRKDSR</sequence>